<evidence type="ECO:0000256" key="1">
    <source>
        <dbReference type="SAM" id="Coils"/>
    </source>
</evidence>
<organism evidence="3 4">
    <name type="scientific">Diatraea saccharalis</name>
    <name type="common">sugarcane borer</name>
    <dbReference type="NCBI Taxonomy" id="40085"/>
    <lineage>
        <taxon>Eukaryota</taxon>
        <taxon>Metazoa</taxon>
        <taxon>Ecdysozoa</taxon>
        <taxon>Arthropoda</taxon>
        <taxon>Hexapoda</taxon>
        <taxon>Insecta</taxon>
        <taxon>Pterygota</taxon>
        <taxon>Neoptera</taxon>
        <taxon>Endopterygota</taxon>
        <taxon>Lepidoptera</taxon>
        <taxon>Glossata</taxon>
        <taxon>Ditrysia</taxon>
        <taxon>Pyraloidea</taxon>
        <taxon>Crambidae</taxon>
        <taxon>Crambinae</taxon>
        <taxon>Diatraea</taxon>
    </lineage>
</organism>
<dbReference type="Proteomes" id="UP001153714">
    <property type="component" value="Chromosome 4"/>
</dbReference>
<feature type="coiled-coil region" evidence="1">
    <location>
        <begin position="134"/>
        <end position="161"/>
    </location>
</feature>
<dbReference type="PANTHER" id="PTHR46601">
    <property type="entry name" value="ULP_PROTEASE DOMAIN-CONTAINING PROTEIN"/>
    <property type="match status" value="1"/>
</dbReference>
<dbReference type="EMBL" id="OU893335">
    <property type="protein sequence ID" value="CAG9791820.1"/>
    <property type="molecule type" value="Genomic_DNA"/>
</dbReference>
<feature type="region of interest" description="Disordered" evidence="2">
    <location>
        <begin position="45"/>
        <end position="80"/>
    </location>
</feature>
<feature type="compositionally biased region" description="Basic and acidic residues" evidence="2">
    <location>
        <begin position="8"/>
        <end position="21"/>
    </location>
</feature>
<reference evidence="3" key="1">
    <citation type="submission" date="2021-12" db="EMBL/GenBank/DDBJ databases">
        <authorList>
            <person name="King R."/>
        </authorList>
    </citation>
    <scope>NUCLEOTIDE SEQUENCE</scope>
</reference>
<evidence type="ECO:0000256" key="2">
    <source>
        <dbReference type="SAM" id="MobiDB-lite"/>
    </source>
</evidence>
<dbReference type="OrthoDB" id="6375801at2759"/>
<evidence type="ECO:0000313" key="3">
    <source>
        <dbReference type="EMBL" id="CAG9791820.1"/>
    </source>
</evidence>
<gene>
    <name evidence="3" type="ORF">DIATSA_LOCUS9409</name>
</gene>
<name>A0A9N9R990_9NEOP</name>
<reference evidence="3" key="2">
    <citation type="submission" date="2022-10" db="EMBL/GenBank/DDBJ databases">
        <authorList>
            <consortium name="ENA_rothamsted_submissions"/>
            <consortium name="culmorum"/>
            <person name="King R."/>
        </authorList>
    </citation>
    <scope>NUCLEOTIDE SEQUENCE</scope>
</reference>
<dbReference type="PANTHER" id="PTHR46601:SF1">
    <property type="entry name" value="ADF-H DOMAIN-CONTAINING PROTEIN"/>
    <property type="match status" value="1"/>
</dbReference>
<feature type="region of interest" description="Disordered" evidence="2">
    <location>
        <begin position="1"/>
        <end position="32"/>
    </location>
</feature>
<protein>
    <submittedName>
        <fullName evidence="3">Uncharacterized protein</fullName>
    </submittedName>
</protein>
<accession>A0A9N9R990</accession>
<keyword evidence="4" id="KW-1185">Reference proteome</keyword>
<keyword evidence="1" id="KW-0175">Coiled coil</keyword>
<evidence type="ECO:0000313" key="4">
    <source>
        <dbReference type="Proteomes" id="UP001153714"/>
    </source>
</evidence>
<dbReference type="AlphaFoldDB" id="A0A9N9R990"/>
<sequence>MSRKKKISKDEAKLKKQEYDRKRRQKMKADPVTLEILREKERIKYLNKKEKGQVKPISAMSSRERRQKRKNWKKNSQTYRDKTVKVRKNLARLLDETPPPSPGPIQNNDDLRNLTVNRRRQHLRRRRGILYAKISRLQERLKQEIRRKEKYRKRCQRQNKNNQTSPEAKVSALLKNVRVPKIVKKKILLSEVITKQLKDRYSNLKKHSEKKKYYEIVKPDLLKKHKLLSLSKQFFKLDCYKKSIFRKVSAKLMQVKQDVQDFLEKDESSRMCPGKKDFLKSKGHVKQKRLLCDTMKNLHNKFLTTVEYKISLTTFCRFRPFWVTWANLKDRNTCKCVIHANVQRMIMKLHENKVLPYCNLTKFLTMKTCNVYSTKCLLRECEGCANKMIEYYLPQPNRIVTYEQWMYKTVSYEKNENIKTVRKPILKEIKVSLRSLVHQLENILPLFFKHVATIAHQYQTISELKKTLAYNEVLIHIDFSENYCCKYNEEIQAVYFGGARQQVTLHTGVLYLRENDTVKSYTFCSLSDNNRHDTMAVWAHLLPVFEWLKNHNPNIHRIHMLSDSPVNQYKNKFMFHLVYHHINDLFLGATFFAWNYSEPGHGKGAPDGVCGTLKRTADKAVAEGKDIVNLKSLKEILLNSFIEEHLVLQ</sequence>
<proteinExistence type="predicted"/>